<dbReference type="Proteomes" id="UP000032611">
    <property type="component" value="Chromosome"/>
</dbReference>
<evidence type="ECO:0000313" key="2">
    <source>
        <dbReference type="EMBL" id="AJY45103.1"/>
    </source>
</evidence>
<dbReference type="KEGG" id="mey:TM49_04400"/>
<evidence type="ECO:0000259" key="1">
    <source>
        <dbReference type="Pfam" id="PF13460"/>
    </source>
</evidence>
<keyword evidence="3" id="KW-1185">Reference proteome</keyword>
<feature type="domain" description="NAD(P)-binding" evidence="1">
    <location>
        <begin position="7"/>
        <end position="134"/>
    </location>
</feature>
<reference evidence="2 3" key="1">
    <citation type="journal article" date="2015" name="Genome Announc.">
        <title>Complete genome sequence of Martelella endophytica YC6887, which has antifungal activity associated with a halophyte.</title>
        <authorList>
            <person name="Khan A."/>
            <person name="Khan H."/>
            <person name="Chung E.J."/>
            <person name="Hossain M.T."/>
            <person name="Chung Y.R."/>
        </authorList>
    </citation>
    <scope>NUCLEOTIDE SEQUENCE [LARGE SCALE GENOMIC DNA]</scope>
    <source>
        <strain evidence="2">YC6887</strain>
    </source>
</reference>
<proteinExistence type="predicted"/>
<dbReference type="EMBL" id="CP010803">
    <property type="protein sequence ID" value="AJY45103.1"/>
    <property type="molecule type" value="Genomic_DNA"/>
</dbReference>
<dbReference type="RefSeq" id="WP_045679697.1">
    <property type="nucleotide sequence ID" value="NZ_CP010803.1"/>
</dbReference>
<dbReference type="PANTHER" id="PTHR43162">
    <property type="match status" value="1"/>
</dbReference>
<organism evidence="2 3">
    <name type="scientific">Martelella endophytica</name>
    <dbReference type="NCBI Taxonomy" id="1486262"/>
    <lineage>
        <taxon>Bacteria</taxon>
        <taxon>Pseudomonadati</taxon>
        <taxon>Pseudomonadota</taxon>
        <taxon>Alphaproteobacteria</taxon>
        <taxon>Hyphomicrobiales</taxon>
        <taxon>Aurantimonadaceae</taxon>
        <taxon>Martelella</taxon>
    </lineage>
</organism>
<dbReference type="STRING" id="1486262.TM49_04400"/>
<dbReference type="HOGENOM" id="CLU_007383_10_6_5"/>
<dbReference type="InterPro" id="IPR051604">
    <property type="entry name" value="Ergot_Alk_Oxidoreductase"/>
</dbReference>
<sequence length="275" mass="30064">MTILVIGGTGLVGSRVVQALSRRDLSVRATSRKAAAFPAGIEGAIVDLADPATLRDALNGVTAVFAYTEPETAPVLAEELSRAGVRRLVLLSSEDALHESERSFNSRRHREPERTIEQSGLEWTFLRPTAFASNALFWKEQIRHTATVRSPYPEAAQALIDPLDIAECAAVAFNSEALIGEAPVLTGPESLRQRRQVEIIAEVIGKPVAFQPLGVNEARAMFSRFMPSEFVELKLAVLAAAEARPGMPTNSVFEITGRPPRRFCQWAEDNVDAFR</sequence>
<accession>A0A0D5LP59</accession>
<evidence type="ECO:0000313" key="3">
    <source>
        <dbReference type="Proteomes" id="UP000032611"/>
    </source>
</evidence>
<name>A0A0D5LP59_MAREN</name>
<dbReference type="Gene3D" id="3.40.50.720">
    <property type="entry name" value="NAD(P)-binding Rossmann-like Domain"/>
    <property type="match status" value="1"/>
</dbReference>
<dbReference type="SUPFAM" id="SSF51735">
    <property type="entry name" value="NAD(P)-binding Rossmann-fold domains"/>
    <property type="match status" value="1"/>
</dbReference>
<gene>
    <name evidence="2" type="ORF">TM49_04400</name>
</gene>
<dbReference type="OrthoDB" id="9798669at2"/>
<dbReference type="PANTHER" id="PTHR43162:SF1">
    <property type="entry name" value="PRESTALK A DIFFERENTIATION PROTEIN A"/>
    <property type="match status" value="1"/>
</dbReference>
<dbReference type="InterPro" id="IPR036291">
    <property type="entry name" value="NAD(P)-bd_dom_sf"/>
</dbReference>
<dbReference type="AlphaFoldDB" id="A0A0D5LP59"/>
<dbReference type="InterPro" id="IPR016040">
    <property type="entry name" value="NAD(P)-bd_dom"/>
</dbReference>
<dbReference type="PATRIC" id="fig|1486262.3.peg.899"/>
<dbReference type="Pfam" id="PF13460">
    <property type="entry name" value="NAD_binding_10"/>
    <property type="match status" value="1"/>
</dbReference>
<protein>
    <recommendedName>
        <fullName evidence="1">NAD(P)-binding domain-containing protein</fullName>
    </recommendedName>
</protein>